<protein>
    <submittedName>
        <fullName evidence="1">DUF707 domain-containing protein</fullName>
    </submittedName>
</protein>
<dbReference type="AlphaFoldDB" id="A0A2W5QJB1"/>
<gene>
    <name evidence="1" type="ORF">DI563_04705</name>
</gene>
<evidence type="ECO:0000313" key="2">
    <source>
        <dbReference type="Proteomes" id="UP000249135"/>
    </source>
</evidence>
<dbReference type="SUPFAM" id="SSF53448">
    <property type="entry name" value="Nucleotide-diphospho-sugar transferases"/>
    <property type="match status" value="1"/>
</dbReference>
<dbReference type="Proteomes" id="UP000249135">
    <property type="component" value="Unassembled WGS sequence"/>
</dbReference>
<organism evidence="1 2">
    <name type="scientific">Variovorax paradoxus</name>
    <dbReference type="NCBI Taxonomy" id="34073"/>
    <lineage>
        <taxon>Bacteria</taxon>
        <taxon>Pseudomonadati</taxon>
        <taxon>Pseudomonadota</taxon>
        <taxon>Betaproteobacteria</taxon>
        <taxon>Burkholderiales</taxon>
        <taxon>Comamonadaceae</taxon>
        <taxon>Variovorax</taxon>
    </lineage>
</organism>
<name>A0A2W5QJB1_VARPD</name>
<dbReference type="InterPro" id="IPR029044">
    <property type="entry name" value="Nucleotide-diphossugar_trans"/>
</dbReference>
<evidence type="ECO:0000313" key="1">
    <source>
        <dbReference type="EMBL" id="PZQ77154.1"/>
    </source>
</evidence>
<accession>A0A2W5QJB1</accession>
<dbReference type="EMBL" id="QFPP01000029">
    <property type="protein sequence ID" value="PZQ77154.1"/>
    <property type="molecule type" value="Genomic_DNA"/>
</dbReference>
<sequence>MLARAGGKSLHREWLGDGTTARTWDLQLNAYGEQANEVTGGDLPTVVDQGTKWDSLVRHFRAHPELLERYDYVMLPDDDLRMTPGDINRLFELATEQDLVVSQLAMSRDSWVTYPALMTCPGYQLRYTNHIDSMAPCIRSSYLKTLLPLIERHISGWGADHVWALLMEEPAYRCAVIDEVTMVHTRPLGSGTIHGAFARQGVDPVQEVRTVTGMFDNFPGSHINYAGRLMDGRRVGSLHVMLRNGFWLVVAAPFTKTPYKIFRKGIGMLLQTLTHAGHLPRQLRYIDESERQRLEDGPTAVPLSAVAVTAAPLPPAPVGSAGAAQLPA</sequence>
<proteinExistence type="predicted"/>
<comment type="caution">
    <text evidence="1">The sequence shown here is derived from an EMBL/GenBank/DDBJ whole genome shotgun (WGS) entry which is preliminary data.</text>
</comment>
<reference evidence="1 2" key="1">
    <citation type="submission" date="2017-08" db="EMBL/GenBank/DDBJ databases">
        <title>Infants hospitalized years apart are colonized by the same room-sourced microbial strains.</title>
        <authorList>
            <person name="Brooks B."/>
            <person name="Olm M.R."/>
            <person name="Firek B.A."/>
            <person name="Baker R."/>
            <person name="Thomas B.C."/>
            <person name="Morowitz M.J."/>
            <person name="Banfield J.F."/>
        </authorList>
    </citation>
    <scope>NUCLEOTIDE SEQUENCE [LARGE SCALE GENOMIC DNA]</scope>
    <source>
        <strain evidence="1">S2_005_003_R2_41</strain>
    </source>
</reference>